<name>A0A067PXD9_9AGAM</name>
<feature type="region of interest" description="Disordered" evidence="1">
    <location>
        <begin position="1"/>
        <end position="81"/>
    </location>
</feature>
<keyword evidence="3" id="KW-1185">Reference proteome</keyword>
<sequence length="81" mass="8255">MPLFKKHHQQQQDQTAQQDFTSGPTGPATGRSGINDQAYGQDNSYQQPTGPAGGVGGQGDYGGSNMAGIIGGSGAPRSGIY</sequence>
<evidence type="ECO:0000256" key="1">
    <source>
        <dbReference type="SAM" id="MobiDB-lite"/>
    </source>
</evidence>
<dbReference type="InParanoid" id="A0A067PXD9"/>
<organism evidence="2 3">
    <name type="scientific">Jaapia argillacea MUCL 33604</name>
    <dbReference type="NCBI Taxonomy" id="933084"/>
    <lineage>
        <taxon>Eukaryota</taxon>
        <taxon>Fungi</taxon>
        <taxon>Dikarya</taxon>
        <taxon>Basidiomycota</taxon>
        <taxon>Agaricomycotina</taxon>
        <taxon>Agaricomycetes</taxon>
        <taxon>Agaricomycetidae</taxon>
        <taxon>Jaapiales</taxon>
        <taxon>Jaapiaceae</taxon>
        <taxon>Jaapia</taxon>
    </lineage>
</organism>
<dbReference type="HOGENOM" id="CLU_2574202_0_0_1"/>
<proteinExistence type="predicted"/>
<feature type="compositionally biased region" description="Low complexity" evidence="1">
    <location>
        <begin position="11"/>
        <end position="21"/>
    </location>
</feature>
<feature type="compositionally biased region" description="Gly residues" evidence="1">
    <location>
        <begin position="51"/>
        <end position="62"/>
    </location>
</feature>
<reference evidence="3" key="1">
    <citation type="journal article" date="2014" name="Proc. Natl. Acad. Sci. U.S.A.">
        <title>Extensive sampling of basidiomycete genomes demonstrates inadequacy of the white-rot/brown-rot paradigm for wood decay fungi.</title>
        <authorList>
            <person name="Riley R."/>
            <person name="Salamov A.A."/>
            <person name="Brown D.W."/>
            <person name="Nagy L.G."/>
            <person name="Floudas D."/>
            <person name="Held B.W."/>
            <person name="Levasseur A."/>
            <person name="Lombard V."/>
            <person name="Morin E."/>
            <person name="Otillar R."/>
            <person name="Lindquist E.A."/>
            <person name="Sun H."/>
            <person name="LaButti K.M."/>
            <person name="Schmutz J."/>
            <person name="Jabbour D."/>
            <person name="Luo H."/>
            <person name="Baker S.E."/>
            <person name="Pisabarro A.G."/>
            <person name="Walton J.D."/>
            <person name="Blanchette R.A."/>
            <person name="Henrissat B."/>
            <person name="Martin F."/>
            <person name="Cullen D."/>
            <person name="Hibbett D.S."/>
            <person name="Grigoriev I.V."/>
        </authorList>
    </citation>
    <scope>NUCLEOTIDE SEQUENCE [LARGE SCALE GENOMIC DNA]</scope>
    <source>
        <strain evidence="3">MUCL 33604</strain>
    </source>
</reference>
<evidence type="ECO:0000313" key="2">
    <source>
        <dbReference type="EMBL" id="KDQ58550.1"/>
    </source>
</evidence>
<dbReference type="Proteomes" id="UP000027265">
    <property type="component" value="Unassembled WGS sequence"/>
</dbReference>
<feature type="compositionally biased region" description="Polar residues" evidence="1">
    <location>
        <begin position="32"/>
        <end position="49"/>
    </location>
</feature>
<gene>
    <name evidence="2" type="ORF">JAAARDRAFT_193104</name>
</gene>
<dbReference type="EMBL" id="KL197717">
    <property type="protein sequence ID" value="KDQ58550.1"/>
    <property type="molecule type" value="Genomic_DNA"/>
</dbReference>
<evidence type="ECO:0000313" key="3">
    <source>
        <dbReference type="Proteomes" id="UP000027265"/>
    </source>
</evidence>
<dbReference type="AlphaFoldDB" id="A0A067PXD9"/>
<accession>A0A067PXD9</accession>
<protein>
    <submittedName>
        <fullName evidence="2">Uncharacterized protein</fullName>
    </submittedName>
</protein>